<keyword evidence="6" id="KW-0675">Receptor</keyword>
<feature type="transmembrane region" description="Helical" evidence="7">
    <location>
        <begin position="127"/>
        <end position="150"/>
    </location>
</feature>
<keyword evidence="9" id="KW-1185">Reference proteome</keyword>
<keyword evidence="5 7" id="KW-0472">Membrane</keyword>
<keyword evidence="2" id="KW-1003">Cell membrane</keyword>
<dbReference type="GO" id="GO:0050909">
    <property type="term" value="P:sensory perception of taste"/>
    <property type="evidence" value="ECO:0007669"/>
    <property type="project" value="InterPro"/>
</dbReference>
<keyword evidence="4 7" id="KW-1133">Transmembrane helix</keyword>
<feature type="transmembrane region" description="Helical" evidence="7">
    <location>
        <begin position="77"/>
        <end position="107"/>
    </location>
</feature>
<dbReference type="InterPro" id="IPR013604">
    <property type="entry name" value="7TM_chemorcpt"/>
</dbReference>
<dbReference type="Proteomes" id="UP001286313">
    <property type="component" value="Unassembled WGS sequence"/>
</dbReference>
<name>A0AAE1BNA6_PETCI</name>
<dbReference type="PANTHER" id="PTHR21421:SF29">
    <property type="entry name" value="GUSTATORY RECEPTOR 5A FOR TREHALOSE-RELATED"/>
    <property type="match status" value="1"/>
</dbReference>
<evidence type="ECO:0000256" key="5">
    <source>
        <dbReference type="ARBA" id="ARBA00023136"/>
    </source>
</evidence>
<keyword evidence="3 7" id="KW-0812">Transmembrane</keyword>
<evidence type="ECO:0000313" key="9">
    <source>
        <dbReference type="Proteomes" id="UP001286313"/>
    </source>
</evidence>
<feature type="transmembrane region" description="Helical" evidence="7">
    <location>
        <begin position="225"/>
        <end position="242"/>
    </location>
</feature>
<evidence type="ECO:0000256" key="7">
    <source>
        <dbReference type="SAM" id="Phobius"/>
    </source>
</evidence>
<dbReference type="GO" id="GO:0038023">
    <property type="term" value="F:signaling receptor activity"/>
    <property type="evidence" value="ECO:0007669"/>
    <property type="project" value="UniProtKB-ARBA"/>
</dbReference>
<proteinExistence type="predicted"/>
<evidence type="ECO:0008006" key="10">
    <source>
        <dbReference type="Google" id="ProtNLM"/>
    </source>
</evidence>
<evidence type="ECO:0000256" key="4">
    <source>
        <dbReference type="ARBA" id="ARBA00022989"/>
    </source>
</evidence>
<feature type="transmembrane region" description="Helical" evidence="7">
    <location>
        <begin position="316"/>
        <end position="335"/>
    </location>
</feature>
<feature type="transmembrane region" description="Helical" evidence="7">
    <location>
        <begin position="425"/>
        <end position="444"/>
    </location>
</feature>
<sequence>MSWWTIPHSLRPDTSSISHLDKQQQEQLVLSPFKDNINTNLSAADRLLQPKLKPLHALLQTLGTIPYMYDERRYQYILTWCSWPAAYTILITVYMIILLVVSVIGLVPVMTGTMPLDNNSSVAALKLIGVILILECVVNALGQLVSNIVFGRRGCRLLNSWHHLIASSQLDPTSGLMSTHIRQLVFLVLFWAANLTMAVLGRPSLVTQLLDGLTLVMLGQPSPHQMVRVWMCLVALHVFSVYKGGLFSFTSCCHLLSNAFTAWNTRLAIAIEGERGRGLFVEVWNGRGGGLGQLVLIHHQLVSLVRETEAVFGPTLQCYFASTIVVLCAELYLLASRLGSSHNAAEGAMAAGLLIVQTLAVFAQVSLAAAGVQEASEGSMDIVRRGLPYNCSDKDKFHREELTTSLTSSTIHISGGRYFIINRPFILTVVSAVATYFIVMLQLLQPHTQNQYQPTTTTLDPFNATDNATFTTLDPLNLTTNTIDPSNYSFTTMLNPTSDTSDYLENSTTFPSLP</sequence>
<protein>
    <recommendedName>
        <fullName evidence="10">Gustatory receptor</fullName>
    </recommendedName>
</protein>
<feature type="transmembrane region" description="Helical" evidence="7">
    <location>
        <begin position="184"/>
        <end position="205"/>
    </location>
</feature>
<comment type="caution">
    <text evidence="8">The sequence shown here is derived from an EMBL/GenBank/DDBJ whole genome shotgun (WGS) entry which is preliminary data.</text>
</comment>
<dbReference type="GO" id="GO:0051606">
    <property type="term" value="P:detection of stimulus"/>
    <property type="evidence" value="ECO:0007669"/>
    <property type="project" value="UniProtKB-ARBA"/>
</dbReference>
<accession>A0AAE1BNA6</accession>
<evidence type="ECO:0000256" key="6">
    <source>
        <dbReference type="ARBA" id="ARBA00023170"/>
    </source>
</evidence>
<organism evidence="8 9">
    <name type="scientific">Petrolisthes cinctipes</name>
    <name type="common">Flat porcelain crab</name>
    <dbReference type="NCBI Taxonomy" id="88211"/>
    <lineage>
        <taxon>Eukaryota</taxon>
        <taxon>Metazoa</taxon>
        <taxon>Ecdysozoa</taxon>
        <taxon>Arthropoda</taxon>
        <taxon>Crustacea</taxon>
        <taxon>Multicrustacea</taxon>
        <taxon>Malacostraca</taxon>
        <taxon>Eumalacostraca</taxon>
        <taxon>Eucarida</taxon>
        <taxon>Decapoda</taxon>
        <taxon>Pleocyemata</taxon>
        <taxon>Anomura</taxon>
        <taxon>Galatheoidea</taxon>
        <taxon>Porcellanidae</taxon>
        <taxon>Petrolisthes</taxon>
    </lineage>
</organism>
<evidence type="ECO:0000313" key="8">
    <source>
        <dbReference type="EMBL" id="KAK3852504.1"/>
    </source>
</evidence>
<comment type="subcellular location">
    <subcellularLocation>
        <location evidence="1">Cell membrane</location>
        <topology evidence="1">Multi-pass membrane protein</topology>
    </subcellularLocation>
</comment>
<evidence type="ECO:0000256" key="3">
    <source>
        <dbReference type="ARBA" id="ARBA00022692"/>
    </source>
</evidence>
<dbReference type="EMBL" id="JAWQEG010007386">
    <property type="protein sequence ID" value="KAK3852504.1"/>
    <property type="molecule type" value="Genomic_DNA"/>
</dbReference>
<dbReference type="PANTHER" id="PTHR21421">
    <property type="entry name" value="GUSTATORY RECEPTOR"/>
    <property type="match status" value="1"/>
</dbReference>
<gene>
    <name evidence="8" type="ORF">Pcinc_040921</name>
</gene>
<reference evidence="8" key="1">
    <citation type="submission" date="2023-10" db="EMBL/GenBank/DDBJ databases">
        <title>Genome assemblies of two species of porcelain crab, Petrolisthes cinctipes and Petrolisthes manimaculis (Anomura: Porcellanidae).</title>
        <authorList>
            <person name="Angst P."/>
        </authorList>
    </citation>
    <scope>NUCLEOTIDE SEQUENCE</scope>
    <source>
        <strain evidence="8">PB745_01</strain>
        <tissue evidence="8">Gill</tissue>
    </source>
</reference>
<dbReference type="Pfam" id="PF08395">
    <property type="entry name" value="7tm_7"/>
    <property type="match status" value="1"/>
</dbReference>
<dbReference type="AlphaFoldDB" id="A0AAE1BNA6"/>
<evidence type="ECO:0000256" key="2">
    <source>
        <dbReference type="ARBA" id="ARBA00022475"/>
    </source>
</evidence>
<evidence type="ECO:0000256" key="1">
    <source>
        <dbReference type="ARBA" id="ARBA00004651"/>
    </source>
</evidence>
<dbReference type="GO" id="GO:0005886">
    <property type="term" value="C:plasma membrane"/>
    <property type="evidence" value="ECO:0007669"/>
    <property type="project" value="UniProtKB-SubCell"/>
</dbReference>
<feature type="transmembrane region" description="Helical" evidence="7">
    <location>
        <begin position="347"/>
        <end position="370"/>
    </location>
</feature>